<sequence>MTNILLKPFKLNDKIELRNRIVMAPMTRNKATDNLIPTAEMAAYYARRAEAGLIITEGTIIRPDGRGYSNTPGIYTKEQVKGWQQVTQAVHQKGGKIFLQIWHVGRVSHPIFLDGSLPVSASETQMSGRVRRADGELYYGKSRALSYLEIQELVSSYATAAKKALEAGFDGIEIHGANGYLIDQFLHYSTNKRQDDYGDKPENLARFALEIVDACIAEIGPERVGIRLSPGAYLNEIVGDNRDAEVFQYLLTKLSDKNIAYLHTGNFDDATRFPELNDETMTEFMRTHFNGHLIASGSYTIHKAIEQMAAHQFDLIAFGRPFIANPDLVKRIKTAANMDSYDVAMLETLD</sequence>
<dbReference type="Proteomes" id="UP000254794">
    <property type="component" value="Unassembled WGS sequence"/>
</dbReference>
<gene>
    <name evidence="5" type="primary">nemA</name>
    <name evidence="5" type="ORF">NCTC13316_01567</name>
</gene>
<evidence type="ECO:0000256" key="3">
    <source>
        <dbReference type="ARBA" id="ARBA00023002"/>
    </source>
</evidence>
<organism evidence="5 6">
    <name type="scientific">Legionella busanensis</name>
    <dbReference type="NCBI Taxonomy" id="190655"/>
    <lineage>
        <taxon>Bacteria</taxon>
        <taxon>Pseudomonadati</taxon>
        <taxon>Pseudomonadota</taxon>
        <taxon>Gammaproteobacteria</taxon>
        <taxon>Legionellales</taxon>
        <taxon>Legionellaceae</taxon>
        <taxon>Legionella</taxon>
    </lineage>
</organism>
<dbReference type="GO" id="GO:0010181">
    <property type="term" value="F:FMN binding"/>
    <property type="evidence" value="ECO:0007669"/>
    <property type="project" value="InterPro"/>
</dbReference>
<comment type="cofactor">
    <cofactor evidence="1">
        <name>FMN</name>
        <dbReference type="ChEBI" id="CHEBI:58210"/>
    </cofactor>
</comment>
<dbReference type="SUPFAM" id="SSF51395">
    <property type="entry name" value="FMN-linked oxidoreductases"/>
    <property type="match status" value="1"/>
</dbReference>
<reference evidence="5 6" key="1">
    <citation type="submission" date="2018-06" db="EMBL/GenBank/DDBJ databases">
        <authorList>
            <consortium name="Pathogen Informatics"/>
            <person name="Doyle S."/>
        </authorList>
    </citation>
    <scope>NUCLEOTIDE SEQUENCE [LARGE SCALE GENOMIC DNA]</scope>
    <source>
        <strain evidence="5 6">NCTC13316</strain>
    </source>
</reference>
<evidence type="ECO:0000256" key="1">
    <source>
        <dbReference type="ARBA" id="ARBA00001917"/>
    </source>
</evidence>
<keyword evidence="3 5" id="KW-0560">Oxidoreductase</keyword>
<dbReference type="Pfam" id="PF00724">
    <property type="entry name" value="Oxidored_FMN"/>
    <property type="match status" value="1"/>
</dbReference>
<evidence type="ECO:0000313" key="6">
    <source>
        <dbReference type="Proteomes" id="UP000254794"/>
    </source>
</evidence>
<dbReference type="InterPro" id="IPR013785">
    <property type="entry name" value="Aldolase_TIM"/>
</dbReference>
<dbReference type="CDD" id="cd02933">
    <property type="entry name" value="OYE_like_FMN"/>
    <property type="match status" value="1"/>
</dbReference>
<name>A0A378JTG7_9GAMM</name>
<dbReference type="GO" id="GO:0005829">
    <property type="term" value="C:cytosol"/>
    <property type="evidence" value="ECO:0007669"/>
    <property type="project" value="UniProtKB-ARBA"/>
</dbReference>
<protein>
    <submittedName>
        <fullName evidence="5">NADH-dependent flavin oxidoreductase, Oye family</fullName>
        <ecNumber evidence="5">1.-.-.-</ecNumber>
    </submittedName>
</protein>
<dbReference type="EMBL" id="UGOD01000001">
    <property type="protein sequence ID" value="STX51472.1"/>
    <property type="molecule type" value="Genomic_DNA"/>
</dbReference>
<dbReference type="Gene3D" id="3.20.20.70">
    <property type="entry name" value="Aldolase class I"/>
    <property type="match status" value="1"/>
</dbReference>
<dbReference type="FunFam" id="3.20.20.70:FF:000059">
    <property type="entry name" value="N-ethylmaleimide reductase, FMN-linked"/>
    <property type="match status" value="1"/>
</dbReference>
<accession>A0A378JTG7</accession>
<dbReference type="InterPro" id="IPR001155">
    <property type="entry name" value="OxRdtase_FMN_N"/>
</dbReference>
<feature type="domain" description="NADH:flavin oxidoreductase/NADH oxidase N-terminal" evidence="4">
    <location>
        <begin position="5"/>
        <end position="335"/>
    </location>
</feature>
<proteinExistence type="inferred from homology"/>
<evidence type="ECO:0000313" key="5">
    <source>
        <dbReference type="EMBL" id="STX51472.1"/>
    </source>
</evidence>
<keyword evidence="6" id="KW-1185">Reference proteome</keyword>
<dbReference type="AlphaFoldDB" id="A0A378JTG7"/>
<comment type="similarity">
    <text evidence="2">Belongs to the NADH:flavin oxidoreductase/NADH oxidase family.</text>
</comment>
<dbReference type="InterPro" id="IPR045247">
    <property type="entry name" value="Oye-like"/>
</dbReference>
<dbReference type="EC" id="1.-.-.-" evidence="5"/>
<dbReference type="PANTHER" id="PTHR22893:SF55">
    <property type="entry name" value="OXIDOREDUCTASE-RELATED"/>
    <property type="match status" value="1"/>
</dbReference>
<evidence type="ECO:0000256" key="2">
    <source>
        <dbReference type="ARBA" id="ARBA00005979"/>
    </source>
</evidence>
<dbReference type="OrthoDB" id="8523426at2"/>
<dbReference type="GO" id="GO:0016628">
    <property type="term" value="F:oxidoreductase activity, acting on the CH-CH group of donors, NAD or NADP as acceptor"/>
    <property type="evidence" value="ECO:0007669"/>
    <property type="project" value="UniProtKB-ARBA"/>
</dbReference>
<dbReference type="PANTHER" id="PTHR22893">
    <property type="entry name" value="NADH OXIDOREDUCTASE-RELATED"/>
    <property type="match status" value="1"/>
</dbReference>
<evidence type="ECO:0000259" key="4">
    <source>
        <dbReference type="Pfam" id="PF00724"/>
    </source>
</evidence>
<dbReference type="RefSeq" id="WP_115331106.1">
    <property type="nucleotide sequence ID" value="NZ_CAAAHP010000001.1"/>
</dbReference>